<dbReference type="InterPro" id="IPR046037">
    <property type="entry name" value="DUF5995"/>
</dbReference>
<dbReference type="EMBL" id="JELX01001448">
    <property type="protein sequence ID" value="KYF58963.1"/>
    <property type="molecule type" value="Genomic_DNA"/>
</dbReference>
<dbReference type="AlphaFoldDB" id="A0A150PTI4"/>
<reference evidence="1 2" key="1">
    <citation type="submission" date="2014-02" db="EMBL/GenBank/DDBJ databases">
        <title>The small core and large imbalanced accessory genome model reveals a collaborative survival strategy of Sorangium cellulosum strains in nature.</title>
        <authorList>
            <person name="Han K."/>
            <person name="Peng R."/>
            <person name="Blom J."/>
            <person name="Li Y.-Z."/>
        </authorList>
    </citation>
    <scope>NUCLEOTIDE SEQUENCE [LARGE SCALE GENOMIC DNA]</scope>
    <source>
        <strain evidence="1 2">So0157-18</strain>
    </source>
</reference>
<evidence type="ECO:0000313" key="2">
    <source>
        <dbReference type="Proteomes" id="UP000075604"/>
    </source>
</evidence>
<proteinExistence type="predicted"/>
<organism evidence="1 2">
    <name type="scientific">Sorangium cellulosum</name>
    <name type="common">Polyangium cellulosum</name>
    <dbReference type="NCBI Taxonomy" id="56"/>
    <lineage>
        <taxon>Bacteria</taxon>
        <taxon>Pseudomonadati</taxon>
        <taxon>Myxococcota</taxon>
        <taxon>Polyangia</taxon>
        <taxon>Polyangiales</taxon>
        <taxon>Polyangiaceae</taxon>
        <taxon>Sorangium</taxon>
    </lineage>
</organism>
<dbReference type="Pfam" id="PF19458">
    <property type="entry name" value="DUF5995"/>
    <property type="match status" value="1"/>
</dbReference>
<dbReference type="Proteomes" id="UP000075604">
    <property type="component" value="Unassembled WGS sequence"/>
</dbReference>
<gene>
    <name evidence="1" type="ORF">BE04_43570</name>
</gene>
<accession>A0A150PTI4</accession>
<sequence>MHMTMQATNLDQVITHLQNVTDLAEREGSRLGYFAALYTRVTLAVTARIRAGFFDDGPLMEQLDVAFANLYLDAVDRRLRHSDAVRAAWRVAFDAAEEPDASVLQHIYLGMNAHLLFDLPIAVAMTCPPHKLSSLRVDFMRMNEVVDAEMGAFHEDLCKISRSLARFHRSMGGLWIASSSITMRVSRRFAWSRAARLTGREQREQEFLIDSFDQIAERIGAEIIRPRAGIRSLFRAVRAGENEDVREIIRILRPRQR</sequence>
<comment type="caution">
    <text evidence="1">The sequence shown here is derived from an EMBL/GenBank/DDBJ whole genome shotgun (WGS) entry which is preliminary data.</text>
</comment>
<protein>
    <submittedName>
        <fullName evidence="1">Uncharacterized protein</fullName>
    </submittedName>
</protein>
<name>A0A150PTI4_SORCE</name>
<evidence type="ECO:0000313" key="1">
    <source>
        <dbReference type="EMBL" id="KYF58963.1"/>
    </source>
</evidence>